<evidence type="ECO:0000256" key="2">
    <source>
        <dbReference type="ARBA" id="ARBA00006188"/>
    </source>
</evidence>
<gene>
    <name evidence="10" type="ORF">EVOR1521_LOCUS2813</name>
</gene>
<dbReference type="InterPro" id="IPR011613">
    <property type="entry name" value="GH15-like"/>
</dbReference>
<evidence type="ECO:0000256" key="1">
    <source>
        <dbReference type="ARBA" id="ARBA00001863"/>
    </source>
</evidence>
<keyword evidence="8" id="KW-0732">Signal</keyword>
<dbReference type="Proteomes" id="UP001178507">
    <property type="component" value="Unassembled WGS sequence"/>
</dbReference>
<evidence type="ECO:0000256" key="8">
    <source>
        <dbReference type="SAM" id="SignalP"/>
    </source>
</evidence>
<evidence type="ECO:0000313" key="11">
    <source>
        <dbReference type="Proteomes" id="UP001178507"/>
    </source>
</evidence>
<feature type="signal peptide" evidence="8">
    <location>
        <begin position="1"/>
        <end position="18"/>
    </location>
</feature>
<keyword evidence="7" id="KW-0624">Polysaccharide degradation</keyword>
<protein>
    <recommendedName>
        <fullName evidence="3">glucan 1,4-alpha-glucosidase</fullName>
        <ecNumber evidence="3">3.2.1.3</ecNumber>
    </recommendedName>
</protein>
<feature type="domain" description="GH15-like" evidence="9">
    <location>
        <begin position="56"/>
        <end position="271"/>
    </location>
</feature>
<dbReference type="AlphaFoldDB" id="A0AA36HPD6"/>
<dbReference type="EC" id="3.2.1.3" evidence="3"/>
<dbReference type="Gene3D" id="1.50.10.10">
    <property type="match status" value="1"/>
</dbReference>
<proteinExistence type="inferred from homology"/>
<dbReference type="GO" id="GO:0004339">
    <property type="term" value="F:glucan 1,4-alpha-glucosidase activity"/>
    <property type="evidence" value="ECO:0007669"/>
    <property type="project" value="UniProtKB-EC"/>
</dbReference>
<evidence type="ECO:0000256" key="7">
    <source>
        <dbReference type="ARBA" id="ARBA00023326"/>
    </source>
</evidence>
<reference evidence="10" key="1">
    <citation type="submission" date="2023-08" db="EMBL/GenBank/DDBJ databases">
        <authorList>
            <person name="Chen Y."/>
            <person name="Shah S."/>
            <person name="Dougan E. K."/>
            <person name="Thang M."/>
            <person name="Chan C."/>
        </authorList>
    </citation>
    <scope>NUCLEOTIDE SEQUENCE</scope>
</reference>
<accession>A0AA36HPD6</accession>
<dbReference type="InterPro" id="IPR012341">
    <property type="entry name" value="6hp_glycosidase-like_sf"/>
</dbReference>
<dbReference type="GO" id="GO:0000272">
    <property type="term" value="P:polysaccharide catabolic process"/>
    <property type="evidence" value="ECO:0007669"/>
    <property type="project" value="UniProtKB-KW"/>
</dbReference>
<comment type="catalytic activity">
    <reaction evidence="1">
        <text>Hydrolysis of terminal (1-&gt;4)-linked alpha-D-glucose residues successively from non-reducing ends of the chains with release of beta-D-glucose.</text>
        <dbReference type="EC" id="3.2.1.3"/>
    </reaction>
</comment>
<name>A0AA36HPD6_9DINO</name>
<dbReference type="InterPro" id="IPR000165">
    <property type="entry name" value="Glucoamylase"/>
</dbReference>
<evidence type="ECO:0000256" key="6">
    <source>
        <dbReference type="ARBA" id="ARBA00023295"/>
    </source>
</evidence>
<dbReference type="PANTHER" id="PTHR31616:SF9">
    <property type="entry name" value="GLUCOAMYLASE, INTRACELLULAR SPORULATION-SPECIFIC"/>
    <property type="match status" value="1"/>
</dbReference>
<comment type="similarity">
    <text evidence="2">Belongs to the glycosyl hydrolase 15 family.</text>
</comment>
<keyword evidence="5" id="KW-0119">Carbohydrate metabolism</keyword>
<sequence>MGRMKSFFAASLLAPALAVFQKNCFRLLEEPLAEAPFKPDEVGKLLQHFRMNIDVNGTGAIIASPGATPALPPSCEGGYKYHWTRDGAISMSTMVKLGDALGLPESHLEQLSLSYANWVQKLHENGTTAFLEPKWVIEKASPYELPWCKPQSDGPPLRARVLMQMARRFPSNAGLFWELASKDLDWLVSKTDGKPNIEITTCDLWEETTDSDFFWNQAVMRAALLEGIDYSRKVGDQARGQAYSEALHDYLRRPLSRHVEWSLFGSYATECPTLEFWGTSCRKYRLDSAALL</sequence>
<dbReference type="EMBL" id="CAUJNA010000158">
    <property type="protein sequence ID" value="CAJ1372822.1"/>
    <property type="molecule type" value="Genomic_DNA"/>
</dbReference>
<keyword evidence="6" id="KW-0326">Glycosidase</keyword>
<keyword evidence="4" id="KW-0378">Hydrolase</keyword>
<dbReference type="Pfam" id="PF00723">
    <property type="entry name" value="Glyco_hydro_15"/>
    <property type="match status" value="1"/>
</dbReference>
<dbReference type="PRINTS" id="PR00736">
    <property type="entry name" value="GLHYDRLASE15"/>
</dbReference>
<evidence type="ECO:0000313" key="10">
    <source>
        <dbReference type="EMBL" id="CAJ1372822.1"/>
    </source>
</evidence>
<evidence type="ECO:0000259" key="9">
    <source>
        <dbReference type="Pfam" id="PF00723"/>
    </source>
</evidence>
<organism evidence="10 11">
    <name type="scientific">Effrenium voratum</name>
    <dbReference type="NCBI Taxonomy" id="2562239"/>
    <lineage>
        <taxon>Eukaryota</taxon>
        <taxon>Sar</taxon>
        <taxon>Alveolata</taxon>
        <taxon>Dinophyceae</taxon>
        <taxon>Suessiales</taxon>
        <taxon>Symbiodiniaceae</taxon>
        <taxon>Effrenium</taxon>
    </lineage>
</organism>
<dbReference type="PANTHER" id="PTHR31616">
    <property type="entry name" value="TREHALASE"/>
    <property type="match status" value="1"/>
</dbReference>
<evidence type="ECO:0000256" key="4">
    <source>
        <dbReference type="ARBA" id="ARBA00022801"/>
    </source>
</evidence>
<evidence type="ECO:0000256" key="3">
    <source>
        <dbReference type="ARBA" id="ARBA00012593"/>
    </source>
</evidence>
<dbReference type="InterPro" id="IPR008928">
    <property type="entry name" value="6-hairpin_glycosidase_sf"/>
</dbReference>
<dbReference type="SUPFAM" id="SSF48208">
    <property type="entry name" value="Six-hairpin glycosidases"/>
    <property type="match status" value="1"/>
</dbReference>
<evidence type="ECO:0000256" key="5">
    <source>
        <dbReference type="ARBA" id="ARBA00023277"/>
    </source>
</evidence>
<feature type="chain" id="PRO_5041240549" description="glucan 1,4-alpha-glucosidase" evidence="8">
    <location>
        <begin position="19"/>
        <end position="292"/>
    </location>
</feature>
<comment type="caution">
    <text evidence="10">The sequence shown here is derived from an EMBL/GenBank/DDBJ whole genome shotgun (WGS) entry which is preliminary data.</text>
</comment>
<keyword evidence="11" id="KW-1185">Reference proteome</keyword>